<dbReference type="AlphaFoldDB" id="A0A1Q9LCC1"/>
<accession>A0A1Q9LCC1</accession>
<evidence type="ECO:0000313" key="3">
    <source>
        <dbReference type="Proteomes" id="UP000186040"/>
    </source>
</evidence>
<dbReference type="EMBL" id="MKQR01000029">
    <property type="protein sequence ID" value="OLR89664.1"/>
    <property type="molecule type" value="Genomic_DNA"/>
</dbReference>
<dbReference type="Proteomes" id="UP000186040">
    <property type="component" value="Unassembled WGS sequence"/>
</dbReference>
<protein>
    <submittedName>
        <fullName evidence="2">Uncharacterized protein</fullName>
    </submittedName>
</protein>
<name>A0A1Q9LCC1_9PSEU</name>
<sequence length="95" mass="10020">MNSIEPLAPGVCRVHWRAGPPGLSPGDVLVAARPGASPRWLAAADVVVTTWTEQAIDLAVRRYTEDLAAALHQRGPRPFTDRGGPLAVPGPRPAP</sequence>
<evidence type="ECO:0000313" key="2">
    <source>
        <dbReference type="EMBL" id="OLR89664.1"/>
    </source>
</evidence>
<feature type="region of interest" description="Disordered" evidence="1">
    <location>
        <begin position="73"/>
        <end position="95"/>
    </location>
</feature>
<keyword evidence="3" id="KW-1185">Reference proteome</keyword>
<gene>
    <name evidence="2" type="ORF">BJP25_04720</name>
</gene>
<organism evidence="2 3">
    <name type="scientific">Actinokineospora bangkokensis</name>
    <dbReference type="NCBI Taxonomy" id="1193682"/>
    <lineage>
        <taxon>Bacteria</taxon>
        <taxon>Bacillati</taxon>
        <taxon>Actinomycetota</taxon>
        <taxon>Actinomycetes</taxon>
        <taxon>Pseudonocardiales</taxon>
        <taxon>Pseudonocardiaceae</taxon>
        <taxon>Actinokineospora</taxon>
    </lineage>
</organism>
<reference evidence="2 3" key="1">
    <citation type="submission" date="2016-10" db="EMBL/GenBank/DDBJ databases">
        <title>The Draft Genome Sequence of Actinokineospora bangkokensis 44EHWT reveals the biosynthetic pathway of antifungal compounds Thailandins with unusual extender unit butylmalonyl-CoA.</title>
        <authorList>
            <person name="Greule A."/>
            <person name="Intra B."/>
            <person name="Flemming S."/>
            <person name="Rommel M.G."/>
            <person name="Panbangred W."/>
            <person name="Bechthold A."/>
        </authorList>
    </citation>
    <scope>NUCLEOTIDE SEQUENCE [LARGE SCALE GENOMIC DNA]</scope>
    <source>
        <strain evidence="2 3">44EHW</strain>
    </source>
</reference>
<dbReference type="RefSeq" id="WP_075978578.1">
    <property type="nucleotide sequence ID" value="NZ_MKQR01000029.1"/>
</dbReference>
<comment type="caution">
    <text evidence="2">The sequence shown here is derived from an EMBL/GenBank/DDBJ whole genome shotgun (WGS) entry which is preliminary data.</text>
</comment>
<proteinExistence type="predicted"/>
<evidence type="ECO:0000256" key="1">
    <source>
        <dbReference type="SAM" id="MobiDB-lite"/>
    </source>
</evidence>